<name>A0A212TZI2_9MICO</name>
<dbReference type="RefSeq" id="WP_088818441.1">
    <property type="nucleotide sequence ID" value="NZ_FYEZ01000002.1"/>
</dbReference>
<evidence type="ECO:0000313" key="2">
    <source>
        <dbReference type="Proteomes" id="UP000198122"/>
    </source>
</evidence>
<dbReference type="InterPro" id="IPR036388">
    <property type="entry name" value="WH-like_DNA-bd_sf"/>
</dbReference>
<reference evidence="1 2" key="1">
    <citation type="submission" date="2017-06" db="EMBL/GenBank/DDBJ databases">
        <authorList>
            <person name="Kim H.J."/>
            <person name="Triplett B.A."/>
        </authorList>
    </citation>
    <scope>NUCLEOTIDE SEQUENCE [LARGE SCALE GENOMIC DNA]</scope>
    <source>
        <strain evidence="1 2">DSM 22179</strain>
    </source>
</reference>
<dbReference type="OrthoDB" id="5148992at2"/>
<dbReference type="Gene3D" id="1.10.10.10">
    <property type="entry name" value="Winged helix-like DNA-binding domain superfamily/Winged helix DNA-binding domain"/>
    <property type="match status" value="1"/>
</dbReference>
<protein>
    <submittedName>
        <fullName evidence="1">Uncharacterized protein</fullName>
    </submittedName>
</protein>
<sequence>MVEELEVSDPVAVRALSAGRGVHYLAPYFAGPRAVAEAAEHLEEPIARVHYWTRRWCELGLLEVVEERARAGRPIRLYRTVAQRFVVRPEHLPEGHFERMMDRHHRHLGEALRQAVLAENPMSLLVHQTVGQAGVSVSNTPTPELPERRSRRDSIHSSVGLYLDDAEAHELAEELGAVLRRWSERCGGRRPGPGRSTYLALVAMTPDERG</sequence>
<gene>
    <name evidence="1" type="ORF">SAMN05445756_1475</name>
</gene>
<accession>A0A212TZI2</accession>
<keyword evidence="2" id="KW-1185">Reference proteome</keyword>
<evidence type="ECO:0000313" key="1">
    <source>
        <dbReference type="EMBL" id="SNC71415.1"/>
    </source>
</evidence>
<dbReference type="AlphaFoldDB" id="A0A212TZI2"/>
<dbReference type="Proteomes" id="UP000198122">
    <property type="component" value="Unassembled WGS sequence"/>
</dbReference>
<proteinExistence type="predicted"/>
<dbReference type="EMBL" id="FYEZ01000002">
    <property type="protein sequence ID" value="SNC71415.1"/>
    <property type="molecule type" value="Genomic_DNA"/>
</dbReference>
<organism evidence="1 2">
    <name type="scientific">Kytococcus aerolatus</name>
    <dbReference type="NCBI Taxonomy" id="592308"/>
    <lineage>
        <taxon>Bacteria</taxon>
        <taxon>Bacillati</taxon>
        <taxon>Actinomycetota</taxon>
        <taxon>Actinomycetes</taxon>
        <taxon>Micrococcales</taxon>
        <taxon>Kytococcaceae</taxon>
        <taxon>Kytococcus</taxon>
    </lineage>
</organism>